<dbReference type="InterPro" id="IPR007197">
    <property type="entry name" value="rSAM"/>
</dbReference>
<keyword evidence="2" id="KW-0949">S-adenosyl-L-methionine</keyword>
<dbReference type="Pfam" id="PF04055">
    <property type="entry name" value="Radical_SAM"/>
    <property type="match status" value="1"/>
</dbReference>
<evidence type="ECO:0000259" key="6">
    <source>
        <dbReference type="PROSITE" id="PS51918"/>
    </source>
</evidence>
<comment type="caution">
    <text evidence="7">The sequence shown here is derived from an EMBL/GenBank/DDBJ whole genome shotgun (WGS) entry which is preliminary data.</text>
</comment>
<dbReference type="GO" id="GO:0051536">
    <property type="term" value="F:iron-sulfur cluster binding"/>
    <property type="evidence" value="ECO:0007669"/>
    <property type="project" value="UniProtKB-KW"/>
</dbReference>
<dbReference type="Proteomes" id="UP000318288">
    <property type="component" value="Unassembled WGS sequence"/>
</dbReference>
<dbReference type="EMBL" id="SJPW01000015">
    <property type="protein sequence ID" value="TWU43658.1"/>
    <property type="molecule type" value="Genomic_DNA"/>
</dbReference>
<dbReference type="InterPro" id="IPR023885">
    <property type="entry name" value="4Fe4S-binding_SPASM_dom"/>
</dbReference>
<feature type="domain" description="Radical SAM core" evidence="6">
    <location>
        <begin position="101"/>
        <end position="348"/>
    </location>
</feature>
<protein>
    <recommendedName>
        <fullName evidence="6">Radical SAM core domain-containing protein</fullName>
    </recommendedName>
</protein>
<dbReference type="SUPFAM" id="SSF102114">
    <property type="entry name" value="Radical SAM enzymes"/>
    <property type="match status" value="1"/>
</dbReference>
<evidence type="ECO:0000256" key="4">
    <source>
        <dbReference type="ARBA" id="ARBA00023004"/>
    </source>
</evidence>
<name>A0A5C6E434_9BACT</name>
<proteinExistence type="predicted"/>
<evidence type="ECO:0000313" key="8">
    <source>
        <dbReference type="Proteomes" id="UP000318288"/>
    </source>
</evidence>
<dbReference type="InterPro" id="IPR023867">
    <property type="entry name" value="Sulphatase_maturase_rSAM"/>
</dbReference>
<keyword evidence="3" id="KW-0479">Metal-binding</keyword>
<dbReference type="PROSITE" id="PS51918">
    <property type="entry name" value="RADICAL_SAM"/>
    <property type="match status" value="1"/>
</dbReference>
<evidence type="ECO:0000256" key="1">
    <source>
        <dbReference type="ARBA" id="ARBA00001966"/>
    </source>
</evidence>
<evidence type="ECO:0000313" key="7">
    <source>
        <dbReference type="EMBL" id="TWU43658.1"/>
    </source>
</evidence>
<sequence>MSVTSDAPMATQQDWRVSRYNFAFPVSDGILLYNANSGSVIRFAGQAEIEFAWALTQWPAVLSSDVLSEQLLVQLRDSGFLVPEHSDELAVIRDRYWAARNEAPAVLTVTTTMDCNLGCYYCYESRSKDCLGEGDLTGLLEHVSTLIENGGKPRSSLHVDWYGGEPLLNMEFLDSASRAIQAYCLSQDVKYSASIISNGTEWPDDPCHFVRHHKIRQAQISFDGLKRNHDRRRRYRKGYKPHGEASSFELAIALVDQLLDATHVDVRFNIDKNNQDDLLPFFRMAQERGWFNRRFPMTIQPARLSSYSETSAFMRSHELTVDQFDKLRKEVRNEFGELVTVEESEVPDGYPYPRTSVCAALSHSSSVVGAEGKLYRCGLQVGEHGRSVGSLPRTSEPAGNKLSLPIIEDRNDEQWWANFDPTTQPKCSVCSFLPICWSGCPKKHLENDDHAIAEQGAYWRSNLPRLVADRVDADLVSLAPLSESLQFRSAFDGANPTCSTNAK</sequence>
<dbReference type="InterPro" id="IPR058240">
    <property type="entry name" value="rSAM_sf"/>
</dbReference>
<gene>
    <name evidence="7" type="ORF">Poly51_62370</name>
</gene>
<dbReference type="GO" id="GO:0016491">
    <property type="term" value="F:oxidoreductase activity"/>
    <property type="evidence" value="ECO:0007669"/>
    <property type="project" value="InterPro"/>
</dbReference>
<accession>A0A5C6E434</accession>
<dbReference type="UniPathway" id="UPA00782"/>
<dbReference type="NCBIfam" id="TIGR04085">
    <property type="entry name" value="rSAM_more_4Fe4S"/>
    <property type="match status" value="1"/>
</dbReference>
<comment type="cofactor">
    <cofactor evidence="1">
        <name>[4Fe-4S] cluster</name>
        <dbReference type="ChEBI" id="CHEBI:49883"/>
    </cofactor>
</comment>
<keyword evidence="5" id="KW-0411">Iron-sulfur</keyword>
<dbReference type="GO" id="GO:0046872">
    <property type="term" value="F:metal ion binding"/>
    <property type="evidence" value="ECO:0007669"/>
    <property type="project" value="UniProtKB-KW"/>
</dbReference>
<evidence type="ECO:0000256" key="2">
    <source>
        <dbReference type="ARBA" id="ARBA00022691"/>
    </source>
</evidence>
<dbReference type="AlphaFoldDB" id="A0A5C6E434"/>
<dbReference type="PANTHER" id="PTHR43273">
    <property type="entry name" value="ANAEROBIC SULFATASE-MATURATING ENZYME HOMOLOG ASLB-RELATED"/>
    <property type="match status" value="1"/>
</dbReference>
<dbReference type="InterPro" id="IPR013785">
    <property type="entry name" value="Aldolase_TIM"/>
</dbReference>
<organism evidence="7 8">
    <name type="scientific">Rubripirellula tenax</name>
    <dbReference type="NCBI Taxonomy" id="2528015"/>
    <lineage>
        <taxon>Bacteria</taxon>
        <taxon>Pseudomonadati</taxon>
        <taxon>Planctomycetota</taxon>
        <taxon>Planctomycetia</taxon>
        <taxon>Pirellulales</taxon>
        <taxon>Pirellulaceae</taxon>
        <taxon>Rubripirellula</taxon>
    </lineage>
</organism>
<dbReference type="SFLD" id="SFLDG01067">
    <property type="entry name" value="SPASM/twitch_domain_containing"/>
    <property type="match status" value="1"/>
</dbReference>
<keyword evidence="8" id="KW-1185">Reference proteome</keyword>
<evidence type="ECO:0000256" key="3">
    <source>
        <dbReference type="ARBA" id="ARBA00022723"/>
    </source>
</evidence>
<evidence type="ECO:0000256" key="5">
    <source>
        <dbReference type="ARBA" id="ARBA00023014"/>
    </source>
</evidence>
<dbReference type="Gene3D" id="3.20.20.70">
    <property type="entry name" value="Aldolase class I"/>
    <property type="match status" value="1"/>
</dbReference>
<keyword evidence="4" id="KW-0408">Iron</keyword>
<dbReference type="SFLD" id="SFLDS00029">
    <property type="entry name" value="Radical_SAM"/>
    <property type="match status" value="1"/>
</dbReference>
<reference evidence="7 8" key="1">
    <citation type="submission" date="2019-02" db="EMBL/GenBank/DDBJ databases">
        <title>Deep-cultivation of Planctomycetes and their phenomic and genomic characterization uncovers novel biology.</title>
        <authorList>
            <person name="Wiegand S."/>
            <person name="Jogler M."/>
            <person name="Boedeker C."/>
            <person name="Pinto D."/>
            <person name="Vollmers J."/>
            <person name="Rivas-Marin E."/>
            <person name="Kohn T."/>
            <person name="Peeters S.H."/>
            <person name="Heuer A."/>
            <person name="Rast P."/>
            <person name="Oberbeckmann S."/>
            <person name="Bunk B."/>
            <person name="Jeske O."/>
            <person name="Meyerdierks A."/>
            <person name="Storesund J.E."/>
            <person name="Kallscheuer N."/>
            <person name="Luecker S."/>
            <person name="Lage O.M."/>
            <person name="Pohl T."/>
            <person name="Merkel B.J."/>
            <person name="Hornburger P."/>
            <person name="Mueller R.-W."/>
            <person name="Bruemmer F."/>
            <person name="Labrenz M."/>
            <person name="Spormann A.M."/>
            <person name="Op Den Camp H."/>
            <person name="Overmann J."/>
            <person name="Amann R."/>
            <person name="Jetten M.S.M."/>
            <person name="Mascher T."/>
            <person name="Medema M.H."/>
            <person name="Devos D.P."/>
            <person name="Kaster A.-K."/>
            <person name="Ovreas L."/>
            <person name="Rohde M."/>
            <person name="Galperin M.Y."/>
            <person name="Jogler C."/>
        </authorList>
    </citation>
    <scope>NUCLEOTIDE SEQUENCE [LARGE SCALE GENOMIC DNA]</scope>
    <source>
        <strain evidence="7 8">Poly51</strain>
    </source>
</reference>
<dbReference type="PANTHER" id="PTHR43273:SF8">
    <property type="entry name" value="RADICAL SAM DOMAIN PROTEIN"/>
    <property type="match status" value="1"/>
</dbReference>
<dbReference type="CDD" id="cd01335">
    <property type="entry name" value="Radical_SAM"/>
    <property type="match status" value="1"/>
</dbReference>
<dbReference type="OrthoDB" id="9808591at2"/>